<sequence>MEIDHSPPSDIICQSESPANFDDLKGLRSDASVNSTCSSRPQEGNSIAAAVTNRQTDNSKVVAKNFNFNEHEFSLNERFFTVLDQLDARVEKFRKDALNLQEKRDFLCMSIDLIKSNDLMQNLTDSEREDIDCYLQRVNARLSTIELNVRTIRDHSQEDSLNEINTLIDLMITMGDPVLSRQRCQLYLNACCSVDENVNFTDVDADMDECEVDVDVAAGHIDKKFESVLLGCTLDDQKNIKKRLRALMGYLNQQIINQ</sequence>
<reference evidence="1" key="2">
    <citation type="submission" date="2020-05" db="UniProtKB">
        <authorList>
            <consortium name="EnsemblMetazoa"/>
        </authorList>
    </citation>
    <scope>IDENTIFICATION</scope>
    <source>
        <strain evidence="1">IAEA</strain>
    </source>
</reference>
<dbReference type="PANTHER" id="PTHR12334">
    <property type="entry name" value="BAG FAMILY MOLECULAR CHAPERONE REGULATOR 2"/>
    <property type="match status" value="1"/>
</dbReference>
<organism evidence="1 2">
    <name type="scientific">Glossina pallidipes</name>
    <name type="common">Tsetse fly</name>
    <dbReference type="NCBI Taxonomy" id="7398"/>
    <lineage>
        <taxon>Eukaryota</taxon>
        <taxon>Metazoa</taxon>
        <taxon>Ecdysozoa</taxon>
        <taxon>Arthropoda</taxon>
        <taxon>Hexapoda</taxon>
        <taxon>Insecta</taxon>
        <taxon>Pterygota</taxon>
        <taxon>Neoptera</taxon>
        <taxon>Endopterygota</taxon>
        <taxon>Diptera</taxon>
        <taxon>Brachycera</taxon>
        <taxon>Muscomorpha</taxon>
        <taxon>Hippoboscoidea</taxon>
        <taxon>Glossinidae</taxon>
        <taxon>Glossina</taxon>
    </lineage>
</organism>
<dbReference type="Proteomes" id="UP000092445">
    <property type="component" value="Unassembled WGS sequence"/>
</dbReference>
<dbReference type="GO" id="GO:0050821">
    <property type="term" value="P:protein stabilization"/>
    <property type="evidence" value="ECO:0007669"/>
    <property type="project" value="TreeGrafter"/>
</dbReference>
<dbReference type="GO" id="GO:0051087">
    <property type="term" value="F:protein-folding chaperone binding"/>
    <property type="evidence" value="ECO:0007669"/>
    <property type="project" value="InterPro"/>
</dbReference>
<dbReference type="PANTHER" id="PTHR12334:SF6">
    <property type="entry name" value="BAG FAMILY MOLECULAR CHAPERONE REGULATOR 2"/>
    <property type="match status" value="1"/>
</dbReference>
<dbReference type="GO" id="GO:0000774">
    <property type="term" value="F:adenyl-nucleotide exchange factor activity"/>
    <property type="evidence" value="ECO:0007669"/>
    <property type="project" value="InterPro"/>
</dbReference>
<dbReference type="InterPro" id="IPR037689">
    <property type="entry name" value="BAG2"/>
</dbReference>
<accession>A0A1A9Z4D0</accession>
<dbReference type="AlphaFoldDB" id="A0A1A9Z4D0"/>
<protein>
    <recommendedName>
        <fullName evidence="3">BAG domain-containing protein</fullName>
    </recommendedName>
</protein>
<name>A0A1A9Z4D0_GLOPL</name>
<dbReference type="STRING" id="7398.A0A1A9Z4D0"/>
<reference evidence="2" key="1">
    <citation type="submission" date="2014-03" db="EMBL/GenBank/DDBJ databases">
        <authorList>
            <person name="Aksoy S."/>
            <person name="Warren W."/>
            <person name="Wilson R.K."/>
        </authorList>
    </citation>
    <scope>NUCLEOTIDE SEQUENCE [LARGE SCALE GENOMIC DNA]</scope>
    <source>
        <strain evidence="2">IAEA</strain>
    </source>
</reference>
<dbReference type="VEuPathDB" id="VectorBase:GPAI003498"/>
<evidence type="ECO:0000313" key="1">
    <source>
        <dbReference type="EnsemblMetazoa" id="GPAI003498-PA"/>
    </source>
</evidence>
<dbReference type="Gene3D" id="1.20.58.890">
    <property type="match status" value="1"/>
</dbReference>
<evidence type="ECO:0000313" key="2">
    <source>
        <dbReference type="Proteomes" id="UP000092445"/>
    </source>
</evidence>
<dbReference type="EnsemblMetazoa" id="GPAI003498-RA">
    <property type="protein sequence ID" value="GPAI003498-PA"/>
    <property type="gene ID" value="GPAI003498"/>
</dbReference>
<proteinExistence type="predicted"/>
<keyword evidence="2" id="KW-1185">Reference proteome</keyword>
<evidence type="ECO:0008006" key="3">
    <source>
        <dbReference type="Google" id="ProtNLM"/>
    </source>
</evidence>